<dbReference type="CDD" id="cd18186">
    <property type="entry name" value="BTB_POZ_ZBTB_KLHL-like"/>
    <property type="match status" value="1"/>
</dbReference>
<dbReference type="PROSITE" id="PS00845">
    <property type="entry name" value="CAP_GLY_1"/>
    <property type="match status" value="1"/>
</dbReference>
<dbReference type="EMBL" id="LUGH01000151">
    <property type="protein sequence ID" value="OBZ88461.1"/>
    <property type="molecule type" value="Genomic_DNA"/>
</dbReference>
<dbReference type="PANTHER" id="PTHR18916:SF6">
    <property type="entry name" value="DYNACTIN SUBUNIT 1"/>
    <property type="match status" value="1"/>
</dbReference>
<keyword evidence="4" id="KW-0243">Dynein</keyword>
<dbReference type="Pfam" id="PF00651">
    <property type="entry name" value="BTB"/>
    <property type="match status" value="1"/>
</dbReference>
<evidence type="ECO:0000256" key="2">
    <source>
        <dbReference type="ARBA" id="ARBA00022490"/>
    </source>
</evidence>
<evidence type="ECO:0000256" key="7">
    <source>
        <dbReference type="SAM" id="MobiDB-lite"/>
    </source>
</evidence>
<dbReference type="GO" id="GO:0000132">
    <property type="term" value="P:establishment of mitotic spindle orientation"/>
    <property type="evidence" value="ECO:0007669"/>
    <property type="project" value="TreeGrafter"/>
</dbReference>
<protein>
    <recommendedName>
        <fullName evidence="12">CAP-Gly domain-containing protein</fullName>
    </recommendedName>
</protein>
<dbReference type="GO" id="GO:0005816">
    <property type="term" value="C:spindle pole body"/>
    <property type="evidence" value="ECO:0007669"/>
    <property type="project" value="TreeGrafter"/>
</dbReference>
<dbReference type="Gene3D" id="2.30.30.190">
    <property type="entry name" value="CAP Gly-rich-like domain"/>
    <property type="match status" value="1"/>
</dbReference>
<evidence type="ECO:0000259" key="9">
    <source>
        <dbReference type="PROSITE" id="PS50245"/>
    </source>
</evidence>
<dbReference type="OrthoDB" id="2130750at2759"/>
<keyword evidence="6" id="KW-0206">Cytoskeleton</keyword>
<reference evidence="10 11" key="1">
    <citation type="submission" date="2016-03" db="EMBL/GenBank/DDBJ databases">
        <title>Choanephora cucurbitarum.</title>
        <authorList>
            <person name="Min B."/>
            <person name="Park H."/>
            <person name="Park J.-H."/>
            <person name="Shin H.-D."/>
            <person name="Choi I.-G."/>
        </authorList>
    </citation>
    <scope>NUCLEOTIDE SEQUENCE [LARGE SCALE GENOMIC DNA]</scope>
    <source>
        <strain evidence="10 11">KUS-F28377</strain>
    </source>
</reference>
<dbReference type="GO" id="GO:0005819">
    <property type="term" value="C:spindle"/>
    <property type="evidence" value="ECO:0007669"/>
    <property type="project" value="UniProtKB-SubCell"/>
</dbReference>
<dbReference type="PANTHER" id="PTHR18916">
    <property type="entry name" value="DYNACTIN 1-RELATED MICROTUBULE-BINDING"/>
    <property type="match status" value="1"/>
</dbReference>
<dbReference type="GO" id="GO:0051286">
    <property type="term" value="C:cell tip"/>
    <property type="evidence" value="ECO:0007669"/>
    <property type="project" value="TreeGrafter"/>
</dbReference>
<dbReference type="InterPro" id="IPR036859">
    <property type="entry name" value="CAP-Gly_dom_sf"/>
</dbReference>
<dbReference type="PROSITE" id="PS50097">
    <property type="entry name" value="BTB"/>
    <property type="match status" value="2"/>
</dbReference>
<evidence type="ECO:0000256" key="4">
    <source>
        <dbReference type="ARBA" id="ARBA00023017"/>
    </source>
</evidence>
<dbReference type="SUPFAM" id="SSF54695">
    <property type="entry name" value="POZ domain"/>
    <property type="match status" value="1"/>
</dbReference>
<evidence type="ECO:0000256" key="3">
    <source>
        <dbReference type="ARBA" id="ARBA00022701"/>
    </source>
</evidence>
<gene>
    <name evidence="10" type="ORF">A0J61_03481</name>
</gene>
<dbReference type="SMART" id="SM01052">
    <property type="entry name" value="CAP_GLY"/>
    <property type="match status" value="1"/>
</dbReference>
<organism evidence="10 11">
    <name type="scientific">Choanephora cucurbitarum</name>
    <dbReference type="NCBI Taxonomy" id="101091"/>
    <lineage>
        <taxon>Eukaryota</taxon>
        <taxon>Fungi</taxon>
        <taxon>Fungi incertae sedis</taxon>
        <taxon>Mucoromycota</taxon>
        <taxon>Mucoromycotina</taxon>
        <taxon>Mucoromycetes</taxon>
        <taxon>Mucorales</taxon>
        <taxon>Mucorineae</taxon>
        <taxon>Choanephoraceae</taxon>
        <taxon>Choanephoroideae</taxon>
        <taxon>Choanephora</taxon>
    </lineage>
</organism>
<dbReference type="Gene3D" id="3.30.710.10">
    <property type="entry name" value="Potassium Channel Kv1.1, Chain A"/>
    <property type="match status" value="2"/>
</dbReference>
<evidence type="ECO:0000313" key="11">
    <source>
        <dbReference type="Proteomes" id="UP000093000"/>
    </source>
</evidence>
<dbReference type="Proteomes" id="UP000093000">
    <property type="component" value="Unassembled WGS sequence"/>
</dbReference>
<proteinExistence type="predicted"/>
<name>A0A1C7NH57_9FUNG</name>
<feature type="region of interest" description="Disordered" evidence="7">
    <location>
        <begin position="647"/>
        <end position="717"/>
    </location>
</feature>
<sequence>MFERPKKTLQHSLFTALENAQEYLADIYFEYPHATIGAHKALLKARVPLSFQQKYLPDLSVKSVDLSSFIPYTTLRQLLRFWYTATFTPPLDETSLISSAVSGLSVSESSNTLQSEVELKVRQEIQQLEIKLGVDLLPKTALDADHDQWRVDLKRMLDEHICTDVTLNLSHHPHQTKSTQSTASIPSHRFLLASQSAYFYSAFCTEFREASTSSVHLPSDLFSSDTLQVILNYFYTDQLILPELDKSLATPTNQKKHALRILQRVYPAADFLGHTETIGRATLLKMAVICHQFKCVCSECALLLPSMLLFADKHVKWVPELRKKLITLYADPLDSLAPLWSQKPFAILVHSLQPIKRTLKKPEENDGGVQAISDIFNHTADTETPSTLLNDLIERTTANMTRHNSVRALHSLHLCLSYLRSADPLPTWSQPVLTILNSFLQSNVQMIANNFDYYCVEYPILLSCVDGIGFGFSVDFLAFVLHHVLTEGIHDGNAAILYQGIVRDLGNRQEMVKNVAVDGVLMDARTKCAQFIAKRWTSIKAEDGFATIDKEILRMIADDINVPMRALTKPLDSDISTLFSFKPRKTKKEEATMKRMSFPLSESKIKHSLSGSCSDTEDNVLSILRNNNNGIQHLQDDHLTDVLLPIEDTKQDNPNQDPTVPRPTRLRFSLPDTPSRIRNPPQKVHHRKSRSKSPGSANNRSRWSLSGGYSTSDSSDEETYVKAAVGHKVELLRRPLPTLGTIKYIGHVDFAKGTWVGVELESRLGNNDGSVDGKRYFDTFPQRGVFVKIDDFKIISDKK</sequence>
<comment type="subcellular location">
    <subcellularLocation>
        <location evidence="1">Cytoplasm</location>
        <location evidence="1">Cytoskeleton</location>
        <location evidence="1">Spindle</location>
    </subcellularLocation>
</comment>
<dbReference type="InterPro" id="IPR011333">
    <property type="entry name" value="SKP1/BTB/POZ_sf"/>
</dbReference>
<evidence type="ECO:0000259" key="8">
    <source>
        <dbReference type="PROSITE" id="PS50097"/>
    </source>
</evidence>
<dbReference type="PROSITE" id="PS50245">
    <property type="entry name" value="CAP_GLY_2"/>
    <property type="match status" value="1"/>
</dbReference>
<dbReference type="SMART" id="SM00225">
    <property type="entry name" value="BTB"/>
    <property type="match status" value="1"/>
</dbReference>
<dbReference type="STRING" id="101091.A0A1C7NH57"/>
<dbReference type="InParanoid" id="A0A1C7NH57"/>
<keyword evidence="2" id="KW-0963">Cytoplasm</keyword>
<keyword evidence="5" id="KW-0175">Coiled coil</keyword>
<dbReference type="InterPro" id="IPR000210">
    <property type="entry name" value="BTB/POZ_dom"/>
</dbReference>
<accession>A0A1C7NH57</accession>
<evidence type="ECO:0000256" key="6">
    <source>
        <dbReference type="ARBA" id="ARBA00023212"/>
    </source>
</evidence>
<evidence type="ECO:0008006" key="12">
    <source>
        <dbReference type="Google" id="ProtNLM"/>
    </source>
</evidence>
<dbReference type="AlphaFoldDB" id="A0A1C7NH57"/>
<evidence type="ECO:0000313" key="10">
    <source>
        <dbReference type="EMBL" id="OBZ88461.1"/>
    </source>
</evidence>
<dbReference type="GO" id="GO:0000743">
    <property type="term" value="P:nuclear migration involved in conjugation with cellular fusion"/>
    <property type="evidence" value="ECO:0007669"/>
    <property type="project" value="TreeGrafter"/>
</dbReference>
<dbReference type="Pfam" id="PF01302">
    <property type="entry name" value="CAP_GLY"/>
    <property type="match status" value="1"/>
</dbReference>
<feature type="domain" description="BTB" evidence="8">
    <location>
        <begin position="25"/>
        <end position="91"/>
    </location>
</feature>
<evidence type="ECO:0000256" key="5">
    <source>
        <dbReference type="ARBA" id="ARBA00023054"/>
    </source>
</evidence>
<keyword evidence="3" id="KW-0493">Microtubule</keyword>
<feature type="domain" description="BTB" evidence="8">
    <location>
        <begin position="163"/>
        <end position="243"/>
    </location>
</feature>
<evidence type="ECO:0000256" key="1">
    <source>
        <dbReference type="ARBA" id="ARBA00004186"/>
    </source>
</evidence>
<keyword evidence="11" id="KW-1185">Reference proteome</keyword>
<dbReference type="SUPFAM" id="SSF74924">
    <property type="entry name" value="Cap-Gly domain"/>
    <property type="match status" value="1"/>
</dbReference>
<feature type="domain" description="CAP-Gly" evidence="9">
    <location>
        <begin position="746"/>
        <end position="788"/>
    </location>
</feature>
<dbReference type="GO" id="GO:0005874">
    <property type="term" value="C:microtubule"/>
    <property type="evidence" value="ECO:0007669"/>
    <property type="project" value="UniProtKB-KW"/>
</dbReference>
<dbReference type="GO" id="GO:0030286">
    <property type="term" value="C:dynein complex"/>
    <property type="evidence" value="ECO:0007669"/>
    <property type="project" value="UniProtKB-KW"/>
</dbReference>
<comment type="caution">
    <text evidence="10">The sequence shown here is derived from an EMBL/GenBank/DDBJ whole genome shotgun (WGS) entry which is preliminary data.</text>
</comment>
<dbReference type="InterPro" id="IPR000938">
    <property type="entry name" value="CAP-Gly_domain"/>
</dbReference>
<feature type="compositionally biased region" description="Polar residues" evidence="7">
    <location>
        <begin position="692"/>
        <end position="704"/>
    </location>
</feature>